<dbReference type="EMBL" id="CP000394">
    <property type="protein sequence ID" value="ASV62443.1"/>
    <property type="molecule type" value="Genomic_DNA"/>
</dbReference>
<feature type="chain" id="PRO_5011488581" description="Secreted protein" evidence="1">
    <location>
        <begin position="26"/>
        <end position="172"/>
    </location>
</feature>
<keyword evidence="3" id="KW-1185">Reference proteome</keyword>
<dbReference type="RefSeq" id="WP_072563954.1">
    <property type="nucleotide sequence ID" value="NC_008343.2"/>
</dbReference>
<feature type="signal peptide" evidence="1">
    <location>
        <begin position="1"/>
        <end position="25"/>
    </location>
</feature>
<dbReference type="OrthoDB" id="7289465at2"/>
<evidence type="ECO:0000313" key="3">
    <source>
        <dbReference type="Proteomes" id="UP000001963"/>
    </source>
</evidence>
<gene>
    <name evidence="2" type="ordered locus">GbCGDNIH1_5065</name>
</gene>
<dbReference type="KEGG" id="gbe:GbCGDNIH1_5065"/>
<dbReference type="AlphaFoldDB" id="A0A286M344"/>
<accession>A0A286M344</accession>
<evidence type="ECO:0000313" key="2">
    <source>
        <dbReference type="EMBL" id="ASV62443.1"/>
    </source>
</evidence>
<name>A0A286M344_GRABC</name>
<keyword evidence="1" id="KW-0732">Signal</keyword>
<dbReference type="Proteomes" id="UP000001963">
    <property type="component" value="Chromosome"/>
</dbReference>
<proteinExistence type="predicted"/>
<sequence length="172" mass="20089">MINLKHLCSALLIFFISLASMPASADVWDPKVLEQLRHDLLVQRLKEREKAKEIERKQTPEFIEEMKRKYVVPPGPYHELRGKNADIIIDQFWDEIQKKHPDFHTILAYVTINDNGDWFSCIGLEKILKNGVFIHFSAIKSSKEWIFYSNEVAGNFWSYLFNACNSDGEIVE</sequence>
<protein>
    <recommendedName>
        <fullName evidence="4">Secreted protein</fullName>
    </recommendedName>
</protein>
<organism evidence="2 3">
    <name type="scientific">Granulibacter bethesdensis (strain ATCC BAA-1260 / CGDNIH1)</name>
    <dbReference type="NCBI Taxonomy" id="391165"/>
    <lineage>
        <taxon>Bacteria</taxon>
        <taxon>Pseudomonadati</taxon>
        <taxon>Pseudomonadota</taxon>
        <taxon>Alphaproteobacteria</taxon>
        <taxon>Acetobacterales</taxon>
        <taxon>Acetobacteraceae</taxon>
        <taxon>Granulibacter</taxon>
    </lineage>
</organism>
<evidence type="ECO:0000256" key="1">
    <source>
        <dbReference type="SAM" id="SignalP"/>
    </source>
</evidence>
<reference evidence="2 3" key="1">
    <citation type="journal article" date="2007" name="J. Bacteriol.">
        <title>Genome sequence analysis of the emerging human pathogenic acetic acid bacterium Granulibacter bethesdensis.</title>
        <authorList>
            <person name="Greenberg D.E."/>
            <person name="Porcella S.F."/>
            <person name="Zelazny A.M."/>
            <person name="Virtaneva K."/>
            <person name="Sturdevant D.E."/>
            <person name="Kupko J.J.III."/>
            <person name="Barbian K.D."/>
            <person name="Babar A."/>
            <person name="Dorward D.W."/>
            <person name="Holland S.M."/>
        </authorList>
    </citation>
    <scope>NUCLEOTIDE SEQUENCE [LARGE SCALE GENOMIC DNA]</scope>
    <source>
        <strain evidence="3">ATCC BAA-1260 / CGDNIH1</strain>
    </source>
</reference>
<evidence type="ECO:0008006" key="4">
    <source>
        <dbReference type="Google" id="ProtNLM"/>
    </source>
</evidence>